<dbReference type="Proteomes" id="UP001215598">
    <property type="component" value="Unassembled WGS sequence"/>
</dbReference>
<sequence>MPNLIPIADLLVRDHHASNPNYIHRNWDYICSHCPRRFHPDCRRRIEHQYHLDRQLAHRDIGACRTVSRVGTLFFPIRYPPTTPAGTAVYIQVASTNAYYVIVIDEVDTSYGVSGGSTPTPANCTFGWKSENLAVGTHLLEITAYGASSESQDLQSPWSLEMQNLVSVSVFYPRFSLTDFPLVVAVWTRKLRSPVLVLSMAPAVAVTVVVAVALWEAGVQILPGLIMLIWSRSGPWLVLLSFLCFCKYFWLYITQYDS</sequence>
<organism evidence="2 3">
    <name type="scientific">Mycena metata</name>
    <dbReference type="NCBI Taxonomy" id="1033252"/>
    <lineage>
        <taxon>Eukaryota</taxon>
        <taxon>Fungi</taxon>
        <taxon>Dikarya</taxon>
        <taxon>Basidiomycota</taxon>
        <taxon>Agaricomycotina</taxon>
        <taxon>Agaricomycetes</taxon>
        <taxon>Agaricomycetidae</taxon>
        <taxon>Agaricales</taxon>
        <taxon>Marasmiineae</taxon>
        <taxon>Mycenaceae</taxon>
        <taxon>Mycena</taxon>
    </lineage>
</organism>
<evidence type="ECO:0000313" key="2">
    <source>
        <dbReference type="EMBL" id="KAJ7763396.1"/>
    </source>
</evidence>
<proteinExistence type="predicted"/>
<comment type="caution">
    <text evidence="2">The sequence shown here is derived from an EMBL/GenBank/DDBJ whole genome shotgun (WGS) entry which is preliminary data.</text>
</comment>
<protein>
    <submittedName>
        <fullName evidence="2">Uncharacterized protein</fullName>
    </submittedName>
</protein>
<name>A0AAD7JGM1_9AGAR</name>
<feature type="transmembrane region" description="Helical" evidence="1">
    <location>
        <begin position="235"/>
        <end position="253"/>
    </location>
</feature>
<reference evidence="2" key="1">
    <citation type="submission" date="2023-03" db="EMBL/GenBank/DDBJ databases">
        <title>Massive genome expansion in bonnet fungi (Mycena s.s.) driven by repeated elements and novel gene families across ecological guilds.</title>
        <authorList>
            <consortium name="Lawrence Berkeley National Laboratory"/>
            <person name="Harder C.B."/>
            <person name="Miyauchi S."/>
            <person name="Viragh M."/>
            <person name="Kuo A."/>
            <person name="Thoen E."/>
            <person name="Andreopoulos B."/>
            <person name="Lu D."/>
            <person name="Skrede I."/>
            <person name="Drula E."/>
            <person name="Henrissat B."/>
            <person name="Morin E."/>
            <person name="Kohler A."/>
            <person name="Barry K."/>
            <person name="LaButti K."/>
            <person name="Morin E."/>
            <person name="Salamov A."/>
            <person name="Lipzen A."/>
            <person name="Mereny Z."/>
            <person name="Hegedus B."/>
            <person name="Baldrian P."/>
            <person name="Stursova M."/>
            <person name="Weitz H."/>
            <person name="Taylor A."/>
            <person name="Grigoriev I.V."/>
            <person name="Nagy L.G."/>
            <person name="Martin F."/>
            <person name="Kauserud H."/>
        </authorList>
    </citation>
    <scope>NUCLEOTIDE SEQUENCE</scope>
    <source>
        <strain evidence="2">CBHHK182m</strain>
    </source>
</reference>
<keyword evidence="1" id="KW-0472">Membrane</keyword>
<keyword evidence="3" id="KW-1185">Reference proteome</keyword>
<dbReference type="AlphaFoldDB" id="A0AAD7JGM1"/>
<keyword evidence="1" id="KW-1133">Transmembrane helix</keyword>
<accession>A0AAD7JGM1</accession>
<keyword evidence="1" id="KW-0812">Transmembrane</keyword>
<evidence type="ECO:0000256" key="1">
    <source>
        <dbReference type="SAM" id="Phobius"/>
    </source>
</evidence>
<dbReference type="EMBL" id="JARKIB010000030">
    <property type="protein sequence ID" value="KAJ7763396.1"/>
    <property type="molecule type" value="Genomic_DNA"/>
</dbReference>
<gene>
    <name evidence="2" type="ORF">B0H16DRAFT_1527724</name>
</gene>
<evidence type="ECO:0000313" key="3">
    <source>
        <dbReference type="Proteomes" id="UP001215598"/>
    </source>
</evidence>
<feature type="transmembrane region" description="Helical" evidence="1">
    <location>
        <begin position="195"/>
        <end position="215"/>
    </location>
</feature>